<keyword evidence="1" id="KW-0472">Membrane</keyword>
<dbReference type="OrthoDB" id="5956355at2"/>
<name>A0A4Y5Z882_9GAMM</name>
<feature type="transmembrane region" description="Helical" evidence="1">
    <location>
        <begin position="107"/>
        <end position="130"/>
    </location>
</feature>
<reference evidence="2 3" key="1">
    <citation type="submission" date="2019-06" db="EMBL/GenBank/DDBJ databases">
        <title>A complete genome sequence for Luteibacter pinisoli MAH-14.</title>
        <authorList>
            <person name="Baltrus D.A."/>
        </authorList>
    </citation>
    <scope>NUCLEOTIDE SEQUENCE [LARGE SCALE GENOMIC DNA]</scope>
    <source>
        <strain evidence="2 3">MAH-14</strain>
    </source>
</reference>
<gene>
    <name evidence="2" type="ORF">FIV34_19000</name>
</gene>
<accession>A0A4Y5Z882</accession>
<evidence type="ECO:0000256" key="1">
    <source>
        <dbReference type="SAM" id="Phobius"/>
    </source>
</evidence>
<keyword evidence="3" id="KW-1185">Reference proteome</keyword>
<feature type="transmembrane region" description="Helical" evidence="1">
    <location>
        <begin position="75"/>
        <end position="95"/>
    </location>
</feature>
<dbReference type="KEGG" id="lpy:FIV34_19000"/>
<organism evidence="2 3">
    <name type="scientific">Luteibacter pinisoli</name>
    <dbReference type="NCBI Taxonomy" id="2589080"/>
    <lineage>
        <taxon>Bacteria</taxon>
        <taxon>Pseudomonadati</taxon>
        <taxon>Pseudomonadota</taxon>
        <taxon>Gammaproteobacteria</taxon>
        <taxon>Lysobacterales</taxon>
        <taxon>Rhodanobacteraceae</taxon>
        <taxon>Luteibacter</taxon>
    </lineage>
</organism>
<keyword evidence="1" id="KW-0812">Transmembrane</keyword>
<feature type="transmembrane region" description="Helical" evidence="1">
    <location>
        <begin position="12"/>
        <end position="30"/>
    </location>
</feature>
<feature type="transmembrane region" description="Helical" evidence="1">
    <location>
        <begin position="36"/>
        <end position="54"/>
    </location>
</feature>
<proteinExistence type="predicted"/>
<dbReference type="AlphaFoldDB" id="A0A4Y5Z882"/>
<protein>
    <submittedName>
        <fullName evidence="2">Uncharacterized protein</fullName>
    </submittedName>
</protein>
<sequence>MRAVHKRYLREFFPAMAGYVVLIFASVYWLRTLDGTVARTAVTLLPAIPIAFVLRAMIRVIRDQDELERRIDLEAIAIAGGLGGFGFFSYGLLLNAKVLEAPTAASVAIWVFPILMGLFGVAKCGIRLYYRSHE</sequence>
<evidence type="ECO:0000313" key="2">
    <source>
        <dbReference type="EMBL" id="QDE41740.1"/>
    </source>
</evidence>
<dbReference type="EMBL" id="CP041046">
    <property type="protein sequence ID" value="QDE41740.1"/>
    <property type="molecule type" value="Genomic_DNA"/>
</dbReference>
<keyword evidence="1" id="KW-1133">Transmembrane helix</keyword>
<dbReference type="Proteomes" id="UP000316093">
    <property type="component" value="Chromosome"/>
</dbReference>
<evidence type="ECO:0000313" key="3">
    <source>
        <dbReference type="Proteomes" id="UP000316093"/>
    </source>
</evidence>